<dbReference type="PROSITE" id="PS51257">
    <property type="entry name" value="PROKAR_LIPOPROTEIN"/>
    <property type="match status" value="1"/>
</dbReference>
<organism evidence="2 3">
    <name type="scientific">Brumimicrobium glaciale</name>
    <dbReference type="NCBI Taxonomy" id="200475"/>
    <lineage>
        <taxon>Bacteria</taxon>
        <taxon>Pseudomonadati</taxon>
        <taxon>Bacteroidota</taxon>
        <taxon>Flavobacteriia</taxon>
        <taxon>Flavobacteriales</taxon>
        <taxon>Crocinitomicaceae</taxon>
        <taxon>Brumimicrobium</taxon>
    </lineage>
</organism>
<evidence type="ECO:0000256" key="1">
    <source>
        <dbReference type="SAM" id="SignalP"/>
    </source>
</evidence>
<evidence type="ECO:0000313" key="2">
    <source>
        <dbReference type="EMBL" id="RYM30788.1"/>
    </source>
</evidence>
<name>A0A4Q4KDT0_9FLAO</name>
<comment type="caution">
    <text evidence="2">The sequence shown here is derived from an EMBL/GenBank/DDBJ whole genome shotgun (WGS) entry which is preliminary data.</text>
</comment>
<dbReference type="OrthoDB" id="1116284at2"/>
<keyword evidence="1" id="KW-0732">Signal</keyword>
<dbReference type="Proteomes" id="UP000293952">
    <property type="component" value="Unassembled WGS sequence"/>
</dbReference>
<gene>
    <name evidence="2" type="ORF">ERX46_17050</name>
</gene>
<dbReference type="RefSeq" id="WP_130095078.1">
    <property type="nucleotide sequence ID" value="NZ_SETE01000010.1"/>
</dbReference>
<protein>
    <submittedName>
        <fullName evidence="2">Uncharacterized protein</fullName>
    </submittedName>
</protein>
<keyword evidence="3" id="KW-1185">Reference proteome</keyword>
<evidence type="ECO:0000313" key="3">
    <source>
        <dbReference type="Proteomes" id="UP000293952"/>
    </source>
</evidence>
<feature type="signal peptide" evidence="1">
    <location>
        <begin position="1"/>
        <end position="23"/>
    </location>
</feature>
<reference evidence="2 3" key="1">
    <citation type="submission" date="2019-02" db="EMBL/GenBank/DDBJ databases">
        <title>Genome sequence of the sea-ice species Brumimicrobium glaciale.</title>
        <authorList>
            <person name="Bowman J.P."/>
        </authorList>
    </citation>
    <scope>NUCLEOTIDE SEQUENCE [LARGE SCALE GENOMIC DNA]</scope>
    <source>
        <strain evidence="2 3">IC156</strain>
    </source>
</reference>
<sequence length="295" mass="33712">MTKHIIYVISIPLFLFVSCNSEADAIVVEETIINVEVEEGQNYEPKNLVVYSIPSPNEQMNLFYNSNAKFDPSLILPLSNFSSYSTDAKKALNFGVLMSDGAYLTRFSQSKGRWMDYHTTLKNLGKDIGITESFKGNLDINVEELANDSNKLFEVSSQYYLSIYDELIEKQRGVELSFILSGAWIETMHILLTSANKYDENSEIQTHIVDQRFVLENLMGILGDYKDNLQLNDLLKQFDEICQVYLKLNCENFDLEIENREELLILNGGSTCTFDSDSFKEMKSLVKQIRTSIIS</sequence>
<dbReference type="AlphaFoldDB" id="A0A4Q4KDT0"/>
<accession>A0A4Q4KDT0</accession>
<dbReference type="EMBL" id="SETE01000010">
    <property type="protein sequence ID" value="RYM30788.1"/>
    <property type="molecule type" value="Genomic_DNA"/>
</dbReference>
<feature type="chain" id="PRO_5020351740" evidence="1">
    <location>
        <begin position="24"/>
        <end position="295"/>
    </location>
</feature>
<proteinExistence type="predicted"/>